<protein>
    <recommendedName>
        <fullName evidence="7">O-methyltransferase domain-containing protein</fullName>
    </recommendedName>
</protein>
<keyword evidence="2" id="KW-0808">Transferase</keyword>
<evidence type="ECO:0000256" key="1">
    <source>
        <dbReference type="ARBA" id="ARBA00022603"/>
    </source>
</evidence>
<dbReference type="GO" id="GO:0046983">
    <property type="term" value="F:protein dimerization activity"/>
    <property type="evidence" value="ECO:0007669"/>
    <property type="project" value="InterPro"/>
</dbReference>
<dbReference type="PIRSF" id="PIRSF005739">
    <property type="entry name" value="O-mtase"/>
    <property type="match status" value="1"/>
</dbReference>
<dbReference type="Pfam" id="PF00891">
    <property type="entry name" value="Methyltransf_2"/>
    <property type="match status" value="1"/>
</dbReference>
<evidence type="ECO:0008006" key="7">
    <source>
        <dbReference type="Google" id="ProtNLM"/>
    </source>
</evidence>
<dbReference type="SUPFAM" id="SSF46785">
    <property type="entry name" value="Winged helix' DNA-binding domain"/>
    <property type="match status" value="1"/>
</dbReference>
<dbReference type="Gene3D" id="1.10.10.10">
    <property type="entry name" value="Winged helix-like DNA-binding domain superfamily/Winged helix DNA-binding domain"/>
    <property type="match status" value="1"/>
</dbReference>
<keyword evidence="3" id="KW-0949">S-adenosyl-L-methionine</keyword>
<keyword evidence="1" id="KW-0489">Methyltransferase</keyword>
<accession>A0A381W7H3</accession>
<evidence type="ECO:0000313" key="6">
    <source>
        <dbReference type="EMBL" id="SVA47863.1"/>
    </source>
</evidence>
<dbReference type="InterPro" id="IPR001077">
    <property type="entry name" value="COMT_C"/>
</dbReference>
<dbReference type="InterPro" id="IPR016461">
    <property type="entry name" value="COMT-like"/>
</dbReference>
<dbReference type="GO" id="GO:0032259">
    <property type="term" value="P:methylation"/>
    <property type="evidence" value="ECO:0007669"/>
    <property type="project" value="UniProtKB-KW"/>
</dbReference>
<evidence type="ECO:0000259" key="4">
    <source>
        <dbReference type="Pfam" id="PF00891"/>
    </source>
</evidence>
<proteinExistence type="predicted"/>
<dbReference type="InterPro" id="IPR036388">
    <property type="entry name" value="WH-like_DNA-bd_sf"/>
</dbReference>
<dbReference type="PANTHER" id="PTHR43712">
    <property type="entry name" value="PUTATIVE (AFU_ORTHOLOGUE AFUA_4G14580)-RELATED"/>
    <property type="match status" value="1"/>
</dbReference>
<dbReference type="EMBL" id="UINC01010787">
    <property type="protein sequence ID" value="SVA47863.1"/>
    <property type="molecule type" value="Genomic_DNA"/>
</dbReference>
<dbReference type="SUPFAM" id="SSF53335">
    <property type="entry name" value="S-adenosyl-L-methionine-dependent methyltransferases"/>
    <property type="match status" value="1"/>
</dbReference>
<dbReference type="CDD" id="cd02440">
    <property type="entry name" value="AdoMet_MTases"/>
    <property type="match status" value="1"/>
</dbReference>
<organism evidence="6">
    <name type="scientific">marine metagenome</name>
    <dbReference type="NCBI Taxonomy" id="408172"/>
    <lineage>
        <taxon>unclassified sequences</taxon>
        <taxon>metagenomes</taxon>
        <taxon>ecological metagenomes</taxon>
    </lineage>
</organism>
<evidence type="ECO:0000259" key="5">
    <source>
        <dbReference type="Pfam" id="PF08100"/>
    </source>
</evidence>
<feature type="domain" description="O-methyltransferase C-terminal" evidence="4">
    <location>
        <begin position="187"/>
        <end position="339"/>
    </location>
</feature>
<dbReference type="PROSITE" id="PS51683">
    <property type="entry name" value="SAM_OMT_II"/>
    <property type="match status" value="1"/>
</dbReference>
<dbReference type="GO" id="GO:0008171">
    <property type="term" value="F:O-methyltransferase activity"/>
    <property type="evidence" value="ECO:0007669"/>
    <property type="project" value="InterPro"/>
</dbReference>
<dbReference type="InterPro" id="IPR036390">
    <property type="entry name" value="WH_DNA-bd_sf"/>
</dbReference>
<evidence type="ECO:0000256" key="2">
    <source>
        <dbReference type="ARBA" id="ARBA00022679"/>
    </source>
</evidence>
<reference evidence="6" key="1">
    <citation type="submission" date="2018-05" db="EMBL/GenBank/DDBJ databases">
        <authorList>
            <person name="Lanie J.A."/>
            <person name="Ng W.-L."/>
            <person name="Kazmierczak K.M."/>
            <person name="Andrzejewski T.M."/>
            <person name="Davidsen T.M."/>
            <person name="Wayne K.J."/>
            <person name="Tettelin H."/>
            <person name="Glass J.I."/>
            <person name="Rusch D."/>
            <person name="Podicherti R."/>
            <person name="Tsui H.-C.T."/>
            <person name="Winkler M.E."/>
        </authorList>
    </citation>
    <scope>NUCLEOTIDE SEQUENCE</scope>
</reference>
<dbReference type="AlphaFoldDB" id="A0A381W7H3"/>
<feature type="domain" description="O-methyltransferase dimerisation" evidence="5">
    <location>
        <begin position="48"/>
        <end position="115"/>
    </location>
</feature>
<gene>
    <name evidence="6" type="ORF">METZ01_LOCUS100717</name>
</gene>
<dbReference type="PANTHER" id="PTHR43712:SF2">
    <property type="entry name" value="O-METHYLTRANSFERASE CICE"/>
    <property type="match status" value="1"/>
</dbReference>
<evidence type="ECO:0000256" key="3">
    <source>
        <dbReference type="ARBA" id="ARBA00022691"/>
    </source>
</evidence>
<dbReference type="Gene3D" id="3.40.50.150">
    <property type="entry name" value="Vaccinia Virus protein VP39"/>
    <property type="match status" value="1"/>
</dbReference>
<dbReference type="InterPro" id="IPR029063">
    <property type="entry name" value="SAM-dependent_MTases_sf"/>
</dbReference>
<dbReference type="Pfam" id="PF08100">
    <property type="entry name" value="Dimerisation"/>
    <property type="match status" value="1"/>
</dbReference>
<dbReference type="InterPro" id="IPR012967">
    <property type="entry name" value="COMT_dimerisation"/>
</dbReference>
<name>A0A381W7H3_9ZZZZ</name>
<feature type="non-terminal residue" evidence="6">
    <location>
        <position position="1"/>
    </location>
</feature>
<sequence length="363" mass="40122">VNVPRDAPYPELKKTHTMAHVGRPWTDFKPPPAAPVWAAIEGLGRYYILVAALDLNIFDTLQRTGPSTVEQLSEELSLPVLHLRTLLDAVVALELLEQVRNVYDLNDAAKRYLVSDGPATMAALVPVAPGPHENWSRLADTVRQGKPAYPIEDNPAAFYVPLVEGTFTTMHRCATRADLKIRYSAMPEPRVLELGAGGAPWAIAILQQNSRGTALVNDLDEVLPVARVNAAHFGLTDRINFRPGDFHTVEIENEGYDLVILGHICRTEGEDGAKHLIQRAFSALVPGGRLILSDYFCDRERKLNPHAVLMGATMMASTIRGFTFTHEEFSDWLRDVGFEALRLIEPIGFQQCFVAVKPAIKGT</sequence>